<dbReference type="InterPro" id="IPR014031">
    <property type="entry name" value="Ketoacyl_synth_C"/>
</dbReference>
<dbReference type="SUPFAM" id="SSF52777">
    <property type="entry name" value="CoA-dependent acyltransferases"/>
    <property type="match status" value="4"/>
</dbReference>
<dbReference type="SMART" id="SM00825">
    <property type="entry name" value="PKS_KS"/>
    <property type="match status" value="1"/>
</dbReference>
<dbReference type="InterPro" id="IPR016039">
    <property type="entry name" value="Thiolase-like"/>
</dbReference>
<dbReference type="Pfam" id="PF00550">
    <property type="entry name" value="PP-binding"/>
    <property type="match status" value="2"/>
</dbReference>
<protein>
    <submittedName>
        <fullName evidence="7">Non-ribosomal peptide synthetase</fullName>
    </submittedName>
</protein>
<dbReference type="PROSITE" id="PS52004">
    <property type="entry name" value="KS3_2"/>
    <property type="match status" value="1"/>
</dbReference>
<dbReference type="PROSITE" id="PS00606">
    <property type="entry name" value="KS3_1"/>
    <property type="match status" value="1"/>
</dbReference>
<dbReference type="SMART" id="SM00823">
    <property type="entry name" value="PKS_PP"/>
    <property type="match status" value="2"/>
</dbReference>
<name>A0A1Q9LS07_9PSEU</name>
<dbReference type="SUPFAM" id="SSF56801">
    <property type="entry name" value="Acetyl-CoA synthetase-like"/>
    <property type="match status" value="1"/>
</dbReference>
<dbReference type="Pfam" id="PF13193">
    <property type="entry name" value="AMP-binding_C"/>
    <property type="match status" value="1"/>
</dbReference>
<reference evidence="7 8" key="1">
    <citation type="submission" date="2016-10" db="EMBL/GenBank/DDBJ databases">
        <title>The Draft Genome Sequence of Actinokineospora bangkokensis 44EHWT reveals the biosynthetic pathway of antifungal compounds Thailandins with unusual extender unit butylmalonyl-CoA.</title>
        <authorList>
            <person name="Greule A."/>
            <person name="Intra B."/>
            <person name="Flemming S."/>
            <person name="Rommel M.G."/>
            <person name="Panbangred W."/>
            <person name="Bechthold A."/>
        </authorList>
    </citation>
    <scope>NUCLEOTIDE SEQUENCE [LARGE SCALE GENOMIC DNA]</scope>
    <source>
        <strain evidence="7 8">44EHW</strain>
    </source>
</reference>
<dbReference type="PANTHER" id="PTHR45527">
    <property type="entry name" value="NONRIBOSOMAL PEPTIDE SYNTHETASE"/>
    <property type="match status" value="1"/>
</dbReference>
<keyword evidence="4" id="KW-0808">Transferase</keyword>
<sequence>MHDHGRQGLAGATAAVLEVVRGVLPPGSRVTEDTPFTDLGLGSLAAARVVVEVGIALGVDLSPEAARGCRDPRALAELALAGSGGGHLPVLRPDPGSRYEPFPLTPLQEAYLLGKSTGDGIGCHIYREYPVTRFDAGRVRAAWARLVDHHDALRLTVSDDGTQRVMREAPAWEFPVGTDVEATRAALAHRPHTVDDPLLWSVAATALPDGSGVLHLAIDALIIDGAGLALLVDQLRALLDDPEHSLPEPQPHLRDVIVALDEHSRTDAYRASLAALVERAREMPPGPALSPVTGSSEPHTCLLSPREWASVRAAAATAEVSPTALVLTVFTEAVRRFTEDPAFTVVLTTNARLVLPSAVDAVVGPFTSTAFAVAGPSEGLPLADAARRTHERLRADLDHVAVPGVAVQRGLRGRGPFPVVFTSLLELGSGASDGSYALSRTSGVALDAQVAERDGGLVLRWDVVASAFAPGAVEAAFAWFANTLRWLWPGDEAGALPVNGLQQAYVVSRVTGGVGPWTGCQVAHGFTVDQLDLPALEAAWLGLLSDHEVLRTAVTHEGAAVVHDAVPDGWRIPVCHAEPEAVLRDLAHRAFPLGRLPRAEVRVSAHGGRATVLVAIDLLVADGRSTHLLLRELMRRYRDPSARVVAGEPMAALVEHRRELRQGPGHAAAKAHWKDRVAALPPGPPLAGAGPRTRVTAVIPGWSRVRQRAQRLGVSLDAVLITALTEALGVHVPGSFAVPLVRWSPAVERFRPAEATVLSWVPRPPEGRPFTEGALAAHELITADERADDADGLAELRAHVLRNRGAGGYPVVCTGLLELAGSPLPEGVAAAGWLTCTPDVALDCIAIDEGGDDLAVFWDATDGAFPPDALTHVFAAYRVLLERLGAEADEWGAPCGRDAARHRTLRLANDTARPFPHDGPVHRLFEAQAAAHPDAVAVRHRGGTMTYGELNAAANRVAAALRGLGVGPGSVVGIRMARTPQLVAAVYGVLKAGGAYLPVEPSLPVERAGVMLGDGAAAAVVTTSDLAGATGLPEVCADQLGGDVLGGDVPEGEALTDPDPGTDEDATAYVIFTSGSTGRPKGVAVAHRAVHNLLAWAGREFGFGPADVGLCVTSLGFDLSVFDLLCLPAWGASVYLADVEQQRDPALLLDVLLDEPITFWNSAPTTLAHLAPLLDAHVGDPRAAGLRLAFLSGDYTPLWLPDRLRACFRAVDLISLGGATEATVWSNWFRVGEVDPAWRSIPYGKPIDNARYYVLDDDLRPCGVEEEGDLFIAGEVLSEGYRNRPELTDERFTPCPYDPPGTRMYRTGDRAAFTGTGDLVFLGRADHQVKIRGFRVELGEVEHRLRAHPAVADAVAVTRDDGGERKLVAYVVPAPGAAPTAKELRAHVGAALPDYMVPNRVGVVAAFPATSNGKLDRAALPWPPPAAPAAPARPDARELVLSVLGELIGAEVDPAVDLWDQGATSFTMVRLSGRVHDAFGVRIPVSALLDDPTVDGIVAHLGVPCAPPAEVEPEPEVVDVLSAEAKEGFAAARKDLRADGTPVPLPDNPADAVRCLLRGSRRDFTADAVPFADLAALLGLLRPADNGLRRYPSAGSTYGVQFYVHVRAGRVSGVEPGVYYYHPDEHALRRLSDGSQLTRSAHFLYNRPVHDAAAFELFLVGETRAVRPLYAEDTERFLALEAGYAGQLLMDNQALFGLGLCPIGSVRAEPVRDALDLGADHVFLQSFLGGVVERVRPPSAREEIAVVGMAGRYPGAPDLETLWRNLSAGHCAVGAAERPGAPPGGYLDDVAGFDSAVFGIAPAEGEALDPQLRQLLEVVWSCLEDAAHTPASLGRVGVFVGLMWHDHRLLGTDRWRAGEAATVSGTGSEVANRVSHAFDFRGPSLAVDTACSSSLTALRLAVDSLRAGDCDAAVVGAANLLLHPYHADVLRGLGLVAAAPGRAFDPEAGGWSPGEGVGALLLRRLPDARADGDTVHGVIESAWVSHGGGTSRFGTPDVAELRRSLADALRDAGREPEDIGYVECAASGAALSDAAEVQALGELFAGHPVAVGTVKPNVGHAEAASGLAQVTKVLLQLRHRALAPSLVARETGLVDLGALPLRFPAEAEPWPDAAARALVTAVGATGSAGHVVLRAGDA</sequence>
<keyword evidence="8" id="KW-1185">Reference proteome</keyword>
<dbReference type="STRING" id="1193682.BJP25_09360"/>
<dbReference type="EMBL" id="MKQR01000006">
    <property type="protein sequence ID" value="OLR94827.1"/>
    <property type="molecule type" value="Genomic_DNA"/>
</dbReference>
<dbReference type="SUPFAM" id="SSF55469">
    <property type="entry name" value="FMN-dependent nitroreductase-like"/>
    <property type="match status" value="1"/>
</dbReference>
<dbReference type="SUPFAM" id="SSF47336">
    <property type="entry name" value="ACP-like"/>
    <property type="match status" value="2"/>
</dbReference>
<dbReference type="FunFam" id="3.30.300.30:FF:000010">
    <property type="entry name" value="Enterobactin synthetase component F"/>
    <property type="match status" value="1"/>
</dbReference>
<dbReference type="NCBIfam" id="TIGR01733">
    <property type="entry name" value="AA-adenyl-dom"/>
    <property type="match status" value="1"/>
</dbReference>
<organism evidence="7 8">
    <name type="scientific">Actinokineospora bangkokensis</name>
    <dbReference type="NCBI Taxonomy" id="1193682"/>
    <lineage>
        <taxon>Bacteria</taxon>
        <taxon>Bacillati</taxon>
        <taxon>Actinomycetota</taxon>
        <taxon>Actinomycetes</taxon>
        <taxon>Pseudonocardiales</taxon>
        <taxon>Pseudonocardiaceae</taxon>
        <taxon>Actinokineospora</taxon>
    </lineage>
</organism>
<proteinExistence type="predicted"/>
<dbReference type="InterPro" id="IPR020841">
    <property type="entry name" value="PKS_Beta-ketoAc_synthase_dom"/>
</dbReference>
<dbReference type="InterPro" id="IPR010071">
    <property type="entry name" value="AA_adenyl_dom"/>
</dbReference>
<dbReference type="PROSITE" id="PS00455">
    <property type="entry name" value="AMP_BINDING"/>
    <property type="match status" value="1"/>
</dbReference>
<dbReference type="GO" id="GO:0006633">
    <property type="term" value="P:fatty acid biosynthetic process"/>
    <property type="evidence" value="ECO:0007669"/>
    <property type="project" value="InterPro"/>
</dbReference>
<dbReference type="Gene3D" id="3.30.559.30">
    <property type="entry name" value="Nonribosomal peptide synthetase, condensation domain"/>
    <property type="match status" value="2"/>
</dbReference>
<dbReference type="GO" id="GO:0031177">
    <property type="term" value="F:phosphopantetheine binding"/>
    <property type="evidence" value="ECO:0007669"/>
    <property type="project" value="InterPro"/>
</dbReference>
<evidence type="ECO:0000256" key="2">
    <source>
        <dbReference type="ARBA" id="ARBA00022450"/>
    </source>
</evidence>
<feature type="domain" description="Carrier" evidence="5">
    <location>
        <begin position="7"/>
        <end position="83"/>
    </location>
</feature>
<evidence type="ECO:0000313" key="7">
    <source>
        <dbReference type="EMBL" id="OLR94827.1"/>
    </source>
</evidence>
<dbReference type="InterPro" id="IPR014030">
    <property type="entry name" value="Ketoacyl_synth_N"/>
</dbReference>
<dbReference type="InterPro" id="IPR023213">
    <property type="entry name" value="CAT-like_dom_sf"/>
</dbReference>
<feature type="domain" description="Carrier" evidence="5">
    <location>
        <begin position="1430"/>
        <end position="1505"/>
    </location>
</feature>
<dbReference type="Gene3D" id="2.30.38.10">
    <property type="entry name" value="Luciferase, Domain 3"/>
    <property type="match status" value="1"/>
</dbReference>
<dbReference type="Gene3D" id="3.40.50.980">
    <property type="match status" value="2"/>
</dbReference>
<dbReference type="Gene3D" id="1.10.1200.10">
    <property type="entry name" value="ACP-like"/>
    <property type="match status" value="2"/>
</dbReference>
<dbReference type="PROSITE" id="PS50075">
    <property type="entry name" value="CARRIER"/>
    <property type="match status" value="2"/>
</dbReference>
<keyword evidence="3" id="KW-0597">Phosphoprotein</keyword>
<dbReference type="CDD" id="cd02142">
    <property type="entry name" value="McbC_SagB-like_oxidoreductase"/>
    <property type="match status" value="1"/>
</dbReference>
<evidence type="ECO:0000259" key="6">
    <source>
        <dbReference type="PROSITE" id="PS52004"/>
    </source>
</evidence>
<dbReference type="InterPro" id="IPR000415">
    <property type="entry name" value="Nitroreductase-like"/>
</dbReference>
<dbReference type="SUPFAM" id="SSF53901">
    <property type="entry name" value="Thiolase-like"/>
    <property type="match status" value="1"/>
</dbReference>
<comment type="cofactor">
    <cofactor evidence="1">
        <name>pantetheine 4'-phosphate</name>
        <dbReference type="ChEBI" id="CHEBI:47942"/>
    </cofactor>
</comment>
<dbReference type="InterPro" id="IPR009081">
    <property type="entry name" value="PP-bd_ACP"/>
</dbReference>
<gene>
    <name evidence="7" type="ORF">BJP25_09360</name>
</gene>
<dbReference type="Pfam" id="PF02801">
    <property type="entry name" value="Ketoacyl-synt_C"/>
    <property type="match status" value="1"/>
</dbReference>
<dbReference type="Pfam" id="PF00668">
    <property type="entry name" value="Condensation"/>
    <property type="match status" value="1"/>
</dbReference>
<dbReference type="CDD" id="cd05930">
    <property type="entry name" value="A_NRPS"/>
    <property type="match status" value="1"/>
</dbReference>
<feature type="domain" description="Ketosynthase family 3 (KS3)" evidence="6">
    <location>
        <begin position="1741"/>
        <end position="2135"/>
    </location>
</feature>
<dbReference type="GO" id="GO:0004315">
    <property type="term" value="F:3-oxoacyl-[acyl-carrier-protein] synthase activity"/>
    <property type="evidence" value="ECO:0007669"/>
    <property type="project" value="InterPro"/>
</dbReference>
<dbReference type="Gene3D" id="3.40.47.10">
    <property type="match status" value="1"/>
</dbReference>
<keyword evidence="2" id="KW-0596">Phosphopantetheine</keyword>
<evidence type="ECO:0000256" key="1">
    <source>
        <dbReference type="ARBA" id="ARBA00001957"/>
    </source>
</evidence>
<dbReference type="GO" id="GO:0044550">
    <property type="term" value="P:secondary metabolite biosynthetic process"/>
    <property type="evidence" value="ECO:0007669"/>
    <property type="project" value="TreeGrafter"/>
</dbReference>
<dbReference type="InterPro" id="IPR029479">
    <property type="entry name" value="Nitroreductase"/>
</dbReference>
<dbReference type="InterPro" id="IPR025110">
    <property type="entry name" value="AMP-bd_C"/>
</dbReference>
<dbReference type="Gene3D" id="3.30.559.10">
    <property type="entry name" value="Chloramphenicol acetyltransferase-like domain"/>
    <property type="match status" value="2"/>
</dbReference>
<dbReference type="InterPro" id="IPR045851">
    <property type="entry name" value="AMP-bd_C_sf"/>
</dbReference>
<dbReference type="PANTHER" id="PTHR45527:SF1">
    <property type="entry name" value="FATTY ACID SYNTHASE"/>
    <property type="match status" value="1"/>
</dbReference>
<dbReference type="Gene3D" id="3.40.109.10">
    <property type="entry name" value="NADH Oxidase"/>
    <property type="match status" value="1"/>
</dbReference>
<accession>A0A1Q9LS07</accession>
<dbReference type="OrthoDB" id="2472181at2"/>
<evidence type="ECO:0000313" key="8">
    <source>
        <dbReference type="Proteomes" id="UP000186040"/>
    </source>
</evidence>
<dbReference type="Gene3D" id="3.30.300.30">
    <property type="match status" value="1"/>
</dbReference>
<evidence type="ECO:0000256" key="4">
    <source>
        <dbReference type="ARBA" id="ARBA00022679"/>
    </source>
</evidence>
<dbReference type="InterPro" id="IPR000873">
    <property type="entry name" value="AMP-dep_synth/lig_dom"/>
</dbReference>
<dbReference type="GO" id="GO:0043041">
    <property type="term" value="P:amino acid activation for nonribosomal peptide biosynthetic process"/>
    <property type="evidence" value="ECO:0007669"/>
    <property type="project" value="TreeGrafter"/>
</dbReference>
<dbReference type="CDD" id="cd00833">
    <property type="entry name" value="PKS"/>
    <property type="match status" value="1"/>
</dbReference>
<dbReference type="InterPro" id="IPR020806">
    <property type="entry name" value="PKS_PP-bd"/>
</dbReference>
<dbReference type="Pfam" id="PF00109">
    <property type="entry name" value="ketoacyl-synt"/>
    <property type="match status" value="1"/>
</dbReference>
<dbReference type="Proteomes" id="UP000186040">
    <property type="component" value="Unassembled WGS sequence"/>
</dbReference>
<dbReference type="InterPro" id="IPR001242">
    <property type="entry name" value="Condensation_dom"/>
</dbReference>
<dbReference type="GO" id="GO:0016874">
    <property type="term" value="F:ligase activity"/>
    <property type="evidence" value="ECO:0007669"/>
    <property type="project" value="UniProtKB-KW"/>
</dbReference>
<evidence type="ECO:0000259" key="5">
    <source>
        <dbReference type="PROSITE" id="PS50075"/>
    </source>
</evidence>
<comment type="caution">
    <text evidence="7">The sequence shown here is derived from an EMBL/GenBank/DDBJ whole genome shotgun (WGS) entry which is preliminary data.</text>
</comment>
<dbReference type="GO" id="GO:0005737">
    <property type="term" value="C:cytoplasm"/>
    <property type="evidence" value="ECO:0007669"/>
    <property type="project" value="TreeGrafter"/>
</dbReference>
<dbReference type="Pfam" id="PF00501">
    <property type="entry name" value="AMP-binding"/>
    <property type="match status" value="1"/>
</dbReference>
<dbReference type="InterPro" id="IPR036736">
    <property type="entry name" value="ACP-like_sf"/>
</dbReference>
<dbReference type="InterPro" id="IPR020845">
    <property type="entry name" value="AMP-binding_CS"/>
</dbReference>
<dbReference type="InterPro" id="IPR018201">
    <property type="entry name" value="Ketoacyl_synth_AS"/>
</dbReference>
<dbReference type="Pfam" id="PF00881">
    <property type="entry name" value="Nitroreductase"/>
    <property type="match status" value="1"/>
</dbReference>
<dbReference type="GO" id="GO:0016491">
    <property type="term" value="F:oxidoreductase activity"/>
    <property type="evidence" value="ECO:0007669"/>
    <property type="project" value="InterPro"/>
</dbReference>
<evidence type="ECO:0000256" key="3">
    <source>
        <dbReference type="ARBA" id="ARBA00022553"/>
    </source>
</evidence>